<dbReference type="GO" id="GO:0005886">
    <property type="term" value="C:plasma membrane"/>
    <property type="evidence" value="ECO:0007669"/>
    <property type="project" value="UniProtKB-SubCell"/>
</dbReference>
<keyword evidence="4 7" id="KW-0812">Transmembrane</keyword>
<protein>
    <submittedName>
        <fullName evidence="9">Carbohydrate ABC transporter permease</fullName>
    </submittedName>
</protein>
<dbReference type="Pfam" id="PF00528">
    <property type="entry name" value="BPD_transp_1"/>
    <property type="match status" value="1"/>
</dbReference>
<evidence type="ECO:0000256" key="4">
    <source>
        <dbReference type="ARBA" id="ARBA00022692"/>
    </source>
</evidence>
<comment type="caution">
    <text evidence="9">The sequence shown here is derived from an EMBL/GenBank/DDBJ whole genome shotgun (WGS) entry which is preliminary data.</text>
</comment>
<proteinExistence type="inferred from homology"/>
<evidence type="ECO:0000256" key="1">
    <source>
        <dbReference type="ARBA" id="ARBA00004651"/>
    </source>
</evidence>
<dbReference type="CDD" id="cd06261">
    <property type="entry name" value="TM_PBP2"/>
    <property type="match status" value="1"/>
</dbReference>
<keyword evidence="3" id="KW-1003">Cell membrane</keyword>
<dbReference type="Proteomes" id="UP000318590">
    <property type="component" value="Unassembled WGS sequence"/>
</dbReference>
<evidence type="ECO:0000313" key="9">
    <source>
        <dbReference type="EMBL" id="TRD15032.1"/>
    </source>
</evidence>
<dbReference type="PANTHER" id="PTHR32243">
    <property type="entry name" value="MALTOSE TRANSPORT SYSTEM PERMEASE-RELATED"/>
    <property type="match status" value="1"/>
</dbReference>
<dbReference type="GO" id="GO:0055085">
    <property type="term" value="P:transmembrane transport"/>
    <property type="evidence" value="ECO:0007669"/>
    <property type="project" value="InterPro"/>
</dbReference>
<dbReference type="InterPro" id="IPR050901">
    <property type="entry name" value="BP-dep_ABC_trans_perm"/>
</dbReference>
<reference evidence="9 10" key="1">
    <citation type="submission" date="2019-06" db="EMBL/GenBank/DDBJ databases">
        <title>Paenimaribius caenipelagi gen. nov., sp. nov., isolated from a tidal flat.</title>
        <authorList>
            <person name="Yoon J.-H."/>
        </authorList>
    </citation>
    <scope>NUCLEOTIDE SEQUENCE [LARGE SCALE GENOMIC DNA]</scope>
    <source>
        <strain evidence="9 10">JBTF-M29</strain>
    </source>
</reference>
<evidence type="ECO:0000256" key="7">
    <source>
        <dbReference type="RuleBase" id="RU363032"/>
    </source>
</evidence>
<accession>A0A547PLL5</accession>
<evidence type="ECO:0000256" key="5">
    <source>
        <dbReference type="ARBA" id="ARBA00022989"/>
    </source>
</evidence>
<evidence type="ECO:0000256" key="2">
    <source>
        <dbReference type="ARBA" id="ARBA00022448"/>
    </source>
</evidence>
<name>A0A547PLL5_9RHOB</name>
<dbReference type="AlphaFoldDB" id="A0A547PLL5"/>
<feature type="domain" description="ABC transmembrane type-1" evidence="8">
    <location>
        <begin position="114"/>
        <end position="303"/>
    </location>
</feature>
<keyword evidence="5 7" id="KW-1133">Transmembrane helix</keyword>
<organism evidence="9 10">
    <name type="scientific">Palleronia caenipelagi</name>
    <dbReference type="NCBI Taxonomy" id="2489174"/>
    <lineage>
        <taxon>Bacteria</taxon>
        <taxon>Pseudomonadati</taxon>
        <taxon>Pseudomonadota</taxon>
        <taxon>Alphaproteobacteria</taxon>
        <taxon>Rhodobacterales</taxon>
        <taxon>Roseobacteraceae</taxon>
        <taxon>Palleronia</taxon>
    </lineage>
</organism>
<evidence type="ECO:0000259" key="8">
    <source>
        <dbReference type="PROSITE" id="PS50928"/>
    </source>
</evidence>
<evidence type="ECO:0000256" key="6">
    <source>
        <dbReference type="ARBA" id="ARBA00023136"/>
    </source>
</evidence>
<dbReference type="SUPFAM" id="SSF161098">
    <property type="entry name" value="MetI-like"/>
    <property type="match status" value="1"/>
</dbReference>
<keyword evidence="2 7" id="KW-0813">Transport</keyword>
<keyword evidence="6 7" id="KW-0472">Membrane</keyword>
<keyword evidence="10" id="KW-1185">Reference proteome</keyword>
<dbReference type="InterPro" id="IPR035906">
    <property type="entry name" value="MetI-like_sf"/>
</dbReference>
<gene>
    <name evidence="9" type="ORF">FEV53_17870</name>
</gene>
<dbReference type="PROSITE" id="PS50928">
    <property type="entry name" value="ABC_TM1"/>
    <property type="match status" value="1"/>
</dbReference>
<comment type="similarity">
    <text evidence="7">Belongs to the binding-protein-dependent transport system permease family.</text>
</comment>
<dbReference type="InterPro" id="IPR000515">
    <property type="entry name" value="MetI-like"/>
</dbReference>
<feature type="transmembrane region" description="Helical" evidence="7">
    <location>
        <begin position="42"/>
        <end position="63"/>
    </location>
</feature>
<dbReference type="Gene3D" id="1.10.3720.10">
    <property type="entry name" value="MetI-like"/>
    <property type="match status" value="1"/>
</dbReference>
<dbReference type="PANTHER" id="PTHR32243:SF18">
    <property type="entry name" value="INNER MEMBRANE ABC TRANSPORTER PERMEASE PROTEIN YCJP"/>
    <property type="match status" value="1"/>
</dbReference>
<feature type="transmembrane region" description="Helical" evidence="7">
    <location>
        <begin position="181"/>
        <end position="204"/>
    </location>
</feature>
<dbReference type="EMBL" id="VFSV01000057">
    <property type="protein sequence ID" value="TRD15032.1"/>
    <property type="molecule type" value="Genomic_DNA"/>
</dbReference>
<feature type="transmembrane region" description="Helical" evidence="7">
    <location>
        <begin position="151"/>
        <end position="175"/>
    </location>
</feature>
<evidence type="ECO:0000256" key="3">
    <source>
        <dbReference type="ARBA" id="ARBA00022475"/>
    </source>
</evidence>
<feature type="transmembrane region" description="Helical" evidence="7">
    <location>
        <begin position="280"/>
        <end position="300"/>
    </location>
</feature>
<dbReference type="OrthoDB" id="9815445at2"/>
<comment type="subcellular location">
    <subcellularLocation>
        <location evidence="1 7">Cell membrane</location>
        <topology evidence="1 7">Multi-pass membrane protein</topology>
    </subcellularLocation>
</comment>
<evidence type="ECO:0000313" key="10">
    <source>
        <dbReference type="Proteomes" id="UP000318590"/>
    </source>
</evidence>
<sequence>MEAARCSRGHLRRHGHRHRAGLCLRAQHPQGRPVVKPSLRSLTAHGVIGLALVVFLFPFYWLVITAFKNEGENFRKPPTFWPSEVTLDNFRAAITGSGSYQGVSIESTSVLYGIRDSIIVAGCNTLLSVVLGLFAAYAISRFRTGGQHLSFFILSNRFLPPIVFVVPMFIILRTVGMLDTYIGLILVYLTFNLPFATWYLLAYMKDLPVEVEEAAMMDGCTRLGVVFRIIMPLAAPGMAVTGLFCFVFAWNEYTLAFLLAGNDVTTLTVMLPQFAGSVEVLKGVVSAAAILACIPAVFLAMAMQKFMAASVTQGAYR</sequence>
<feature type="transmembrane region" description="Helical" evidence="7">
    <location>
        <begin position="225"/>
        <end position="250"/>
    </location>
</feature>
<feature type="transmembrane region" description="Helical" evidence="7">
    <location>
        <begin position="118"/>
        <end position="139"/>
    </location>
</feature>